<comment type="caution">
    <text evidence="2">The sequence shown here is derived from an EMBL/GenBank/DDBJ whole genome shotgun (WGS) entry which is preliminary data.</text>
</comment>
<dbReference type="Proteomes" id="UP000298663">
    <property type="component" value="Unassembled WGS sequence"/>
</dbReference>
<dbReference type="AlphaFoldDB" id="A0A4V6A017"/>
<organism evidence="2 3">
    <name type="scientific">Steinernema carpocapsae</name>
    <name type="common">Entomopathogenic nematode</name>
    <dbReference type="NCBI Taxonomy" id="34508"/>
    <lineage>
        <taxon>Eukaryota</taxon>
        <taxon>Metazoa</taxon>
        <taxon>Ecdysozoa</taxon>
        <taxon>Nematoda</taxon>
        <taxon>Chromadorea</taxon>
        <taxon>Rhabditida</taxon>
        <taxon>Tylenchina</taxon>
        <taxon>Panagrolaimomorpha</taxon>
        <taxon>Strongyloidoidea</taxon>
        <taxon>Steinernematidae</taxon>
        <taxon>Steinernema</taxon>
    </lineage>
</organism>
<gene>
    <name evidence="2" type="ORF">L596_021865</name>
</gene>
<protein>
    <submittedName>
        <fullName evidence="2">Uncharacterized protein</fullName>
    </submittedName>
</protein>
<feature type="coiled-coil region" evidence="1">
    <location>
        <begin position="156"/>
        <end position="190"/>
    </location>
</feature>
<keyword evidence="3" id="KW-1185">Reference proteome</keyword>
<evidence type="ECO:0000313" key="2">
    <source>
        <dbReference type="EMBL" id="TKR69755.1"/>
    </source>
</evidence>
<reference evidence="2 3" key="2">
    <citation type="journal article" date="2019" name="G3 (Bethesda)">
        <title>Hybrid Assembly of the Genome of the Entomopathogenic Nematode Steinernema carpocapsae Identifies the X-Chromosome.</title>
        <authorList>
            <person name="Serra L."/>
            <person name="Macchietto M."/>
            <person name="Macias-Munoz A."/>
            <person name="McGill C.J."/>
            <person name="Rodriguez I.M."/>
            <person name="Rodriguez B."/>
            <person name="Murad R."/>
            <person name="Mortazavi A."/>
        </authorList>
    </citation>
    <scope>NUCLEOTIDE SEQUENCE [LARGE SCALE GENOMIC DNA]</scope>
    <source>
        <strain evidence="2 3">ALL</strain>
    </source>
</reference>
<dbReference type="EMBL" id="AZBU02000007">
    <property type="protein sequence ID" value="TKR69755.1"/>
    <property type="molecule type" value="Genomic_DNA"/>
</dbReference>
<keyword evidence="1" id="KW-0175">Coiled coil</keyword>
<evidence type="ECO:0000256" key="1">
    <source>
        <dbReference type="SAM" id="Coils"/>
    </source>
</evidence>
<name>A0A4V6A017_STECR</name>
<reference evidence="2 3" key="1">
    <citation type="journal article" date="2015" name="Genome Biol.">
        <title>Comparative genomics of Steinernema reveals deeply conserved gene regulatory networks.</title>
        <authorList>
            <person name="Dillman A.R."/>
            <person name="Macchietto M."/>
            <person name="Porter C.F."/>
            <person name="Rogers A."/>
            <person name="Williams B."/>
            <person name="Antoshechkin I."/>
            <person name="Lee M.M."/>
            <person name="Goodwin Z."/>
            <person name="Lu X."/>
            <person name="Lewis E.E."/>
            <person name="Goodrich-Blair H."/>
            <person name="Stock S.P."/>
            <person name="Adams B.J."/>
            <person name="Sternberg P.W."/>
            <person name="Mortazavi A."/>
        </authorList>
    </citation>
    <scope>NUCLEOTIDE SEQUENCE [LARGE SCALE GENOMIC DNA]</scope>
    <source>
        <strain evidence="2 3">ALL</strain>
    </source>
</reference>
<accession>A0A4V6A017</accession>
<evidence type="ECO:0000313" key="3">
    <source>
        <dbReference type="Proteomes" id="UP000298663"/>
    </source>
</evidence>
<sequence length="249" mass="29297">MMLARFLRLPRLGLATYSRNSVKQLCSTSQASEEVQAKQKLQEKRVQILTEIREAEKRFIETFNKDYVSKSENRENKALLAGLEKALQSYHVLITEIELEHEKLSEETLQRSQKAERLQYFHLLISILGFSILFKKILSEEDFEKLSFLNSYHIKFGDLKKKRQDTQTQIKAVENKIKVLEEVANKQIDLLPTKHMRICSAKQYVEQQENAKIAAVKAITVLQMELKDLKWKEREMDEQIMLMTETCWN</sequence>
<proteinExistence type="predicted"/>